<evidence type="ECO:0000313" key="7">
    <source>
        <dbReference type="EMBL" id="KRL38531.1"/>
    </source>
</evidence>
<dbReference type="EMBL" id="AZEG01000004">
    <property type="protein sequence ID" value="KRL38531.1"/>
    <property type="molecule type" value="Genomic_DNA"/>
</dbReference>
<dbReference type="AlphaFoldDB" id="A0A0R1QB79"/>
<dbReference type="Proteomes" id="UP000051155">
    <property type="component" value="Unassembled WGS sequence"/>
</dbReference>
<keyword evidence="3 5" id="KW-1133">Transmembrane helix</keyword>
<evidence type="ECO:0000256" key="2">
    <source>
        <dbReference type="ARBA" id="ARBA00022692"/>
    </source>
</evidence>
<organism evidence="7 8">
    <name type="scientific">Liquorilactobacillus uvarum DSM 19971</name>
    <dbReference type="NCBI Taxonomy" id="1423812"/>
    <lineage>
        <taxon>Bacteria</taxon>
        <taxon>Bacillati</taxon>
        <taxon>Bacillota</taxon>
        <taxon>Bacilli</taxon>
        <taxon>Lactobacillales</taxon>
        <taxon>Lactobacillaceae</taxon>
        <taxon>Liquorilactobacillus</taxon>
    </lineage>
</organism>
<feature type="transmembrane region" description="Helical" evidence="5">
    <location>
        <begin position="258"/>
        <end position="281"/>
    </location>
</feature>
<dbReference type="InterPro" id="IPR051328">
    <property type="entry name" value="T7SS_ABC-Transporter"/>
</dbReference>
<proteinExistence type="predicted"/>
<dbReference type="Gene3D" id="3.40.1710.10">
    <property type="entry name" value="abc type-2 transporter like domain"/>
    <property type="match status" value="1"/>
</dbReference>
<keyword evidence="4 5" id="KW-0472">Membrane</keyword>
<evidence type="ECO:0000256" key="3">
    <source>
        <dbReference type="ARBA" id="ARBA00022989"/>
    </source>
</evidence>
<dbReference type="PATRIC" id="fig|1423812.3.peg.1849"/>
<dbReference type="GO" id="GO:0140359">
    <property type="term" value="F:ABC-type transporter activity"/>
    <property type="evidence" value="ECO:0007669"/>
    <property type="project" value="InterPro"/>
</dbReference>
<evidence type="ECO:0000256" key="5">
    <source>
        <dbReference type="SAM" id="Phobius"/>
    </source>
</evidence>
<keyword evidence="8" id="KW-1185">Reference proteome</keyword>
<reference evidence="7 8" key="1">
    <citation type="journal article" date="2015" name="Genome Announc.">
        <title>Expanding the biotechnology potential of lactobacilli through comparative genomics of 213 strains and associated genera.</title>
        <authorList>
            <person name="Sun Z."/>
            <person name="Harris H.M."/>
            <person name="McCann A."/>
            <person name="Guo C."/>
            <person name="Argimon S."/>
            <person name="Zhang W."/>
            <person name="Yang X."/>
            <person name="Jeffery I.B."/>
            <person name="Cooney J.C."/>
            <person name="Kagawa T.F."/>
            <person name="Liu W."/>
            <person name="Song Y."/>
            <person name="Salvetti E."/>
            <person name="Wrobel A."/>
            <person name="Rasinkangas P."/>
            <person name="Parkhill J."/>
            <person name="Rea M.C."/>
            <person name="O'Sullivan O."/>
            <person name="Ritari J."/>
            <person name="Douillard F.P."/>
            <person name="Paul Ross R."/>
            <person name="Yang R."/>
            <person name="Briner A.E."/>
            <person name="Felis G.E."/>
            <person name="de Vos W.M."/>
            <person name="Barrangou R."/>
            <person name="Klaenhammer T.R."/>
            <person name="Caufield P.W."/>
            <person name="Cui Y."/>
            <person name="Zhang H."/>
            <person name="O'Toole P.W."/>
        </authorList>
    </citation>
    <scope>NUCLEOTIDE SEQUENCE [LARGE SCALE GENOMIC DNA]</scope>
    <source>
        <strain evidence="7 8">DSM 19971</strain>
    </source>
</reference>
<evidence type="ECO:0000256" key="4">
    <source>
        <dbReference type="ARBA" id="ARBA00023136"/>
    </source>
</evidence>
<dbReference type="OrthoDB" id="2208410at2"/>
<dbReference type="Pfam" id="PF12698">
    <property type="entry name" value="ABC2_membrane_3"/>
    <property type="match status" value="1"/>
</dbReference>
<feature type="domain" description="ABC-2 type transporter transmembrane" evidence="6">
    <location>
        <begin position="16"/>
        <end position="395"/>
    </location>
</feature>
<sequence>MNVRKFLISKGTIGALFMILFYGLVMVGTYFSGYKVIPHKVKELPVAIVNQDTQSQNLKKQLKKDLPFHHVRTQYTLTQAQKKLKNREIYMIIQIPKNFHSKIVKQEQNTNLKFWINESNPTTAVTAMENTAKLIGSSIKNKITLASGQAIFTKSQLLTLQKQAEQEIKSNPAAAKTIQAKVQQQGKDIAKTSAALYKKAGNTVNYKIKKVNRIPSGMNHSMAPFFLSLAFYIGSMIGAMILYMTYNDFVKIIGKWKSYALAELSIILLAVIAPPLIIGLAKHLNGFDNQTFFHLWMIHSTELFAALNVNFIFTLILGQLGILINMPFMLIQVVSGAGLIPEMILPQFFKMMSKFSPCFYTIQADFNLLYGGPGNHHLLFALILLGLAAIVVHLIIVGCKTYKNFGIKQPAD</sequence>
<dbReference type="InterPro" id="IPR013525">
    <property type="entry name" value="ABC2_TM"/>
</dbReference>
<gene>
    <name evidence="7" type="ORF">FD20_GL001737</name>
</gene>
<feature type="transmembrane region" description="Helical" evidence="5">
    <location>
        <begin position="225"/>
        <end position="246"/>
    </location>
</feature>
<name>A0A0R1QB79_9LACO</name>
<feature type="transmembrane region" description="Helical" evidence="5">
    <location>
        <begin position="329"/>
        <end position="349"/>
    </location>
</feature>
<evidence type="ECO:0000259" key="6">
    <source>
        <dbReference type="Pfam" id="PF12698"/>
    </source>
</evidence>
<comment type="caution">
    <text evidence="7">The sequence shown here is derived from an EMBL/GenBank/DDBJ whole genome shotgun (WGS) entry which is preliminary data.</text>
</comment>
<comment type="subcellular location">
    <subcellularLocation>
        <location evidence="1">Membrane</location>
        <topology evidence="1">Multi-pass membrane protein</topology>
    </subcellularLocation>
</comment>
<feature type="transmembrane region" description="Helical" evidence="5">
    <location>
        <begin position="293"/>
        <end position="317"/>
    </location>
</feature>
<feature type="transmembrane region" description="Helical" evidence="5">
    <location>
        <begin position="12"/>
        <end position="31"/>
    </location>
</feature>
<accession>A0A0R1QB79</accession>
<dbReference type="RefSeq" id="WP_057736188.1">
    <property type="nucleotide sequence ID" value="NZ_AZEG01000004.1"/>
</dbReference>
<dbReference type="STRING" id="1423812.FD20_GL001737"/>
<dbReference type="PANTHER" id="PTHR43077">
    <property type="entry name" value="TRANSPORT PERMEASE YVFS-RELATED"/>
    <property type="match status" value="1"/>
</dbReference>
<evidence type="ECO:0000256" key="1">
    <source>
        <dbReference type="ARBA" id="ARBA00004141"/>
    </source>
</evidence>
<feature type="transmembrane region" description="Helical" evidence="5">
    <location>
        <begin position="378"/>
        <end position="399"/>
    </location>
</feature>
<evidence type="ECO:0000313" key="8">
    <source>
        <dbReference type="Proteomes" id="UP000051155"/>
    </source>
</evidence>
<protein>
    <recommendedName>
        <fullName evidence="6">ABC-2 type transporter transmembrane domain-containing protein</fullName>
    </recommendedName>
</protein>
<dbReference type="PANTHER" id="PTHR43077:SF5">
    <property type="entry name" value="PHAGE INFECTION PROTEIN"/>
    <property type="match status" value="1"/>
</dbReference>
<keyword evidence="2 5" id="KW-0812">Transmembrane</keyword>
<dbReference type="GO" id="GO:0016020">
    <property type="term" value="C:membrane"/>
    <property type="evidence" value="ECO:0007669"/>
    <property type="project" value="UniProtKB-SubCell"/>
</dbReference>